<reference evidence="2 3" key="1">
    <citation type="submission" date="2021-06" db="EMBL/GenBank/DDBJ databases">
        <title>Caerostris darwini draft genome.</title>
        <authorList>
            <person name="Kono N."/>
            <person name="Arakawa K."/>
        </authorList>
    </citation>
    <scope>NUCLEOTIDE SEQUENCE [LARGE SCALE GENOMIC DNA]</scope>
</reference>
<evidence type="ECO:0000256" key="1">
    <source>
        <dbReference type="SAM" id="MobiDB-lite"/>
    </source>
</evidence>
<evidence type="ECO:0000313" key="2">
    <source>
        <dbReference type="EMBL" id="GIY73784.1"/>
    </source>
</evidence>
<protein>
    <submittedName>
        <fullName evidence="2">Uncharacterized protein</fullName>
    </submittedName>
</protein>
<sequence>MMPYSSWSSSPCVEVGIDWKWGGLGPFLVPPTREKFKVTCPAWKKKESSPWSSSSPDLYFGLLLPGSKVETGSSIAVVVSAGILPHESQTDGELPFLDSKQTSSSHSSLDM</sequence>
<feature type="region of interest" description="Disordered" evidence="1">
    <location>
        <begin position="88"/>
        <end position="111"/>
    </location>
</feature>
<feature type="compositionally biased region" description="Polar residues" evidence="1">
    <location>
        <begin position="99"/>
        <end position="111"/>
    </location>
</feature>
<keyword evidence="3" id="KW-1185">Reference proteome</keyword>
<dbReference type="AlphaFoldDB" id="A0AAV4VVN8"/>
<accession>A0AAV4VVN8</accession>
<proteinExistence type="predicted"/>
<gene>
    <name evidence="2" type="ORF">CDAR_321661</name>
</gene>
<dbReference type="EMBL" id="BPLQ01013636">
    <property type="protein sequence ID" value="GIY73784.1"/>
    <property type="molecule type" value="Genomic_DNA"/>
</dbReference>
<evidence type="ECO:0000313" key="3">
    <source>
        <dbReference type="Proteomes" id="UP001054837"/>
    </source>
</evidence>
<comment type="caution">
    <text evidence="2">The sequence shown here is derived from an EMBL/GenBank/DDBJ whole genome shotgun (WGS) entry which is preliminary data.</text>
</comment>
<organism evidence="2 3">
    <name type="scientific">Caerostris darwini</name>
    <dbReference type="NCBI Taxonomy" id="1538125"/>
    <lineage>
        <taxon>Eukaryota</taxon>
        <taxon>Metazoa</taxon>
        <taxon>Ecdysozoa</taxon>
        <taxon>Arthropoda</taxon>
        <taxon>Chelicerata</taxon>
        <taxon>Arachnida</taxon>
        <taxon>Araneae</taxon>
        <taxon>Araneomorphae</taxon>
        <taxon>Entelegynae</taxon>
        <taxon>Araneoidea</taxon>
        <taxon>Araneidae</taxon>
        <taxon>Caerostris</taxon>
    </lineage>
</organism>
<dbReference type="Proteomes" id="UP001054837">
    <property type="component" value="Unassembled WGS sequence"/>
</dbReference>
<name>A0AAV4VVN8_9ARAC</name>